<proteinExistence type="predicted"/>
<dbReference type="InterPro" id="IPR003673">
    <property type="entry name" value="CoA-Trfase_fam_III"/>
</dbReference>
<dbReference type="EMBL" id="BMML01000032">
    <property type="protein sequence ID" value="GGN40569.1"/>
    <property type="molecule type" value="Genomic_DNA"/>
</dbReference>
<keyword evidence="4" id="KW-1185">Reference proteome</keyword>
<gene>
    <name evidence="3" type="ORF">GCM10011578_088070</name>
</gene>
<dbReference type="Proteomes" id="UP000653411">
    <property type="component" value="Unassembled WGS sequence"/>
</dbReference>
<dbReference type="InterPro" id="IPR050509">
    <property type="entry name" value="CoA-transferase_III"/>
</dbReference>
<dbReference type="SUPFAM" id="SSF89796">
    <property type="entry name" value="CoA-transferase family III (CaiB/BaiF)"/>
    <property type="match status" value="1"/>
</dbReference>
<dbReference type="Pfam" id="PF02515">
    <property type="entry name" value="CoA_transf_3"/>
    <property type="match status" value="1"/>
</dbReference>
<dbReference type="InterPro" id="IPR023606">
    <property type="entry name" value="CoA-Trfase_III_dom_1_sf"/>
</dbReference>
<evidence type="ECO:0000313" key="3">
    <source>
        <dbReference type="EMBL" id="GGN40569.1"/>
    </source>
</evidence>
<organism evidence="3 4">
    <name type="scientific">Streptomyces fuscichromogenes</name>
    <dbReference type="NCBI Taxonomy" id="1324013"/>
    <lineage>
        <taxon>Bacteria</taxon>
        <taxon>Bacillati</taxon>
        <taxon>Actinomycetota</taxon>
        <taxon>Actinomycetes</taxon>
        <taxon>Kitasatosporales</taxon>
        <taxon>Streptomycetaceae</taxon>
        <taxon>Streptomyces</taxon>
    </lineage>
</organism>
<dbReference type="PANTHER" id="PTHR48228:SF6">
    <property type="entry name" value="L-CARNITINE COA-TRANSFERASE"/>
    <property type="match status" value="1"/>
</dbReference>
<dbReference type="GO" id="GO:0016740">
    <property type="term" value="F:transferase activity"/>
    <property type="evidence" value="ECO:0007669"/>
    <property type="project" value="UniProtKB-KW"/>
</dbReference>
<sequence length="464" mass="47604">MVADISLIYHPRMVLRASGSTARSSRRRPPDGSPAASRDQPPAGARESARSWPDANASLIAEDWARSGVPLLTGHSDGPPLLPPGGAATFASLLTDHITAAGGAGLDGARLLAERAALSGRRRQGRLSVGRSCRLMPTRAGWAAVSDARPDDPRLWSALIGRDLDAEALPGRLADRLADWLATHDGGELDERVELLGLAGGSVRPRADRTCPWPGIPRDVTGLLVVDFSALWAGPLCAHLLGTAGARVVKVETPTRPDGARFGEPVFYDLLHAGHASVVLDPTDARGRAALHELVGRADVVVEASRPRALAGFGLDAEAEAARGCTWISITAYGRASHRVGFGDDVAAARGLLGTDVNGLPVFAGDALADPLTGLLAAALALSEQPEGGGAVLEVVMADVVSACLSVSAGPDARVVGHGDGWLVDTGGASYPVAAPHPRLPAGTAAASGADTAAVLRSLGIRVP</sequence>
<evidence type="ECO:0000256" key="1">
    <source>
        <dbReference type="ARBA" id="ARBA00022679"/>
    </source>
</evidence>
<comment type="caution">
    <text evidence="3">The sequence shown here is derived from an EMBL/GenBank/DDBJ whole genome shotgun (WGS) entry which is preliminary data.</text>
</comment>
<name>A0A917XNL4_9ACTN</name>
<dbReference type="AlphaFoldDB" id="A0A917XNL4"/>
<evidence type="ECO:0000256" key="2">
    <source>
        <dbReference type="SAM" id="MobiDB-lite"/>
    </source>
</evidence>
<protein>
    <submittedName>
        <fullName evidence="3">CoA transferase</fullName>
    </submittedName>
</protein>
<evidence type="ECO:0000313" key="4">
    <source>
        <dbReference type="Proteomes" id="UP000653411"/>
    </source>
</evidence>
<dbReference type="Gene3D" id="3.40.50.10540">
    <property type="entry name" value="Crotonobetainyl-coa:carnitine coa-transferase, domain 1"/>
    <property type="match status" value="1"/>
</dbReference>
<feature type="region of interest" description="Disordered" evidence="2">
    <location>
        <begin position="18"/>
        <end position="52"/>
    </location>
</feature>
<dbReference type="PANTHER" id="PTHR48228">
    <property type="entry name" value="SUCCINYL-COA--D-CITRAMALATE COA-TRANSFERASE"/>
    <property type="match status" value="1"/>
</dbReference>
<reference evidence="3" key="1">
    <citation type="journal article" date="2014" name="Int. J. Syst. Evol. Microbiol.">
        <title>Complete genome sequence of Corynebacterium casei LMG S-19264T (=DSM 44701T), isolated from a smear-ripened cheese.</title>
        <authorList>
            <consortium name="US DOE Joint Genome Institute (JGI-PGF)"/>
            <person name="Walter F."/>
            <person name="Albersmeier A."/>
            <person name="Kalinowski J."/>
            <person name="Ruckert C."/>
        </authorList>
    </citation>
    <scope>NUCLEOTIDE SEQUENCE</scope>
    <source>
        <strain evidence="3">CGMCC 4.7110</strain>
    </source>
</reference>
<accession>A0A917XNL4</accession>
<reference evidence="3" key="2">
    <citation type="submission" date="2020-09" db="EMBL/GenBank/DDBJ databases">
        <authorList>
            <person name="Sun Q."/>
            <person name="Zhou Y."/>
        </authorList>
    </citation>
    <scope>NUCLEOTIDE SEQUENCE</scope>
    <source>
        <strain evidence="3">CGMCC 4.7110</strain>
    </source>
</reference>
<keyword evidence="1 3" id="KW-0808">Transferase</keyword>